<comment type="caution">
    <text evidence="3">The sequence shown here is derived from an EMBL/GenBank/DDBJ whole genome shotgun (WGS) entry which is preliminary data.</text>
</comment>
<proteinExistence type="predicted"/>
<sequence>MGSTMTQDDTAQDAVLTLWDGPDGLHLVCAAGKPAALVGGDRGAEGDHVLLLRAVQPLVEILAVGQGRRSANIRHTATSVGEHLRVDRVVERAGLLGREVSIEQIDATTGLHVRVVLLVKDRSVRAWTEVQNGGVRPVVLQAVSSLAVSAPIGGHGSTEAVSIEGWSDWLGESRWLRSRLDSNEGLVRLDLVAHQHQDARGSRVISSAGTWSSGARLPAGVLESSDDGTALAWQVEHNGAWRVELAERIDAAGSPTLGLVLLGPTDSDHSWHRRLLPGERFTTVPVALASGATGSQSAVAAMTQHRRALRGAAEAGPWVVFNDYMNTLMGDPTTAKLLPLIDAAAEVGADVFCIDAGWYDDSGDWWDSVGSWEPSTRRFPNGGLKAVVAHIRERGMVPGLWLEPEVVGVRSPVAEELPGEAFLQRVGERIVEQDRYFLDLRHEASRKRLDSVVDRLVDDFGIGYFKLDYNVTPGPGTDLDADSVGDGLLQHNRAHLAWLDGVRERHPLLVLENCASGGMRSDAALLSRTHLQSTSDQQNPLLYPPIAAGALMSILPEQAANWAYPQPGMSDEQIVFTLCTGLAGRLYLSGHLDEMSAHQLAIVRSAVRLAQRGRPQLLRSMPIWPLGLPGWEDTWVASGLHTSDETLVTVWFRGGEQRDTLLHLPAGAITTAFPETDPENDRFSDDSWSVIRCDDGTIRIHTDSRVPQARVLRITHRSRA</sequence>
<dbReference type="AlphaFoldDB" id="A0A4Q5MVJ7"/>
<dbReference type="PANTHER" id="PTHR43053">
    <property type="entry name" value="GLYCOSIDASE FAMILY 31"/>
    <property type="match status" value="1"/>
</dbReference>
<dbReference type="InterPro" id="IPR002252">
    <property type="entry name" value="Glyco_hydro_36"/>
</dbReference>
<dbReference type="Gene3D" id="2.70.98.60">
    <property type="entry name" value="alpha-galactosidase from lactobacil brevis"/>
    <property type="match status" value="1"/>
</dbReference>
<evidence type="ECO:0000256" key="2">
    <source>
        <dbReference type="ARBA" id="ARBA00023295"/>
    </source>
</evidence>
<dbReference type="PANTHER" id="PTHR43053:SF3">
    <property type="entry name" value="ALPHA-GALACTOSIDASE C-RELATED"/>
    <property type="match status" value="1"/>
</dbReference>
<dbReference type="GO" id="GO:0016052">
    <property type="term" value="P:carbohydrate catabolic process"/>
    <property type="evidence" value="ECO:0007669"/>
    <property type="project" value="InterPro"/>
</dbReference>
<protein>
    <submittedName>
        <fullName evidence="3">Alpha-galactosidase</fullName>
    </submittedName>
</protein>
<evidence type="ECO:0000313" key="3">
    <source>
        <dbReference type="EMBL" id="RYV49626.1"/>
    </source>
</evidence>
<evidence type="ECO:0000256" key="1">
    <source>
        <dbReference type="ARBA" id="ARBA00022801"/>
    </source>
</evidence>
<organism evidence="3 4">
    <name type="scientific">Pengzhenrongella frigida</name>
    <dbReference type="NCBI Taxonomy" id="1259133"/>
    <lineage>
        <taxon>Bacteria</taxon>
        <taxon>Bacillati</taxon>
        <taxon>Actinomycetota</taxon>
        <taxon>Actinomycetes</taxon>
        <taxon>Micrococcales</taxon>
        <taxon>Pengzhenrongella</taxon>
    </lineage>
</organism>
<keyword evidence="2" id="KW-0326">Glycosidase</keyword>
<dbReference type="InterPro" id="IPR038417">
    <property type="entry name" value="Alpga-gal_N_sf"/>
</dbReference>
<dbReference type="PRINTS" id="PR00743">
    <property type="entry name" value="GLHYDRLASE36"/>
</dbReference>
<name>A0A4Q5MVJ7_9MICO</name>
<dbReference type="Pfam" id="PF02065">
    <property type="entry name" value="Melibiase"/>
    <property type="match status" value="1"/>
</dbReference>
<accession>A0A4Q5MVJ7</accession>
<gene>
    <name evidence="3" type="ORF">EUA98_17830</name>
</gene>
<keyword evidence="1" id="KW-0378">Hydrolase</keyword>
<dbReference type="OrthoDB" id="9758822at2"/>
<evidence type="ECO:0000313" key="4">
    <source>
        <dbReference type="Proteomes" id="UP000293764"/>
    </source>
</evidence>
<dbReference type="CDD" id="cd14791">
    <property type="entry name" value="GH36"/>
    <property type="match status" value="1"/>
</dbReference>
<dbReference type="Proteomes" id="UP000293764">
    <property type="component" value="Unassembled WGS sequence"/>
</dbReference>
<dbReference type="GO" id="GO:0004557">
    <property type="term" value="F:alpha-galactosidase activity"/>
    <property type="evidence" value="ECO:0007669"/>
    <property type="project" value="InterPro"/>
</dbReference>
<dbReference type="InterPro" id="IPR017853">
    <property type="entry name" value="GH"/>
</dbReference>
<dbReference type="EMBL" id="SDWW01000061">
    <property type="protein sequence ID" value="RYV49626.1"/>
    <property type="molecule type" value="Genomic_DNA"/>
</dbReference>
<keyword evidence="4" id="KW-1185">Reference proteome</keyword>
<dbReference type="InterPro" id="IPR013785">
    <property type="entry name" value="Aldolase_TIM"/>
</dbReference>
<reference evidence="3 4" key="1">
    <citation type="submission" date="2019-01" db="EMBL/GenBank/DDBJ databases">
        <title>Novel species of Cellulomonas.</title>
        <authorList>
            <person name="Liu Q."/>
            <person name="Xin Y.-H."/>
        </authorList>
    </citation>
    <scope>NUCLEOTIDE SEQUENCE [LARGE SCALE GENOMIC DNA]</scope>
    <source>
        <strain evidence="3 4">HLT2-17</strain>
    </source>
</reference>
<dbReference type="SUPFAM" id="SSF51445">
    <property type="entry name" value="(Trans)glycosidases"/>
    <property type="match status" value="1"/>
</dbReference>
<dbReference type="InterPro" id="IPR050985">
    <property type="entry name" value="Alpha-glycosidase_related"/>
</dbReference>
<dbReference type="Gene3D" id="3.20.20.70">
    <property type="entry name" value="Aldolase class I"/>
    <property type="match status" value="1"/>
</dbReference>